<comment type="caution">
    <text evidence="4">The sequence shown here is derived from an EMBL/GenBank/DDBJ whole genome shotgun (WGS) entry which is preliminary data.</text>
</comment>
<dbReference type="Gene3D" id="3.40.630.30">
    <property type="match status" value="1"/>
</dbReference>
<dbReference type="Pfam" id="PF00583">
    <property type="entry name" value="Acetyltransf_1"/>
    <property type="match status" value="2"/>
</dbReference>
<evidence type="ECO:0000256" key="2">
    <source>
        <dbReference type="ARBA" id="ARBA00023315"/>
    </source>
</evidence>
<dbReference type="InterPro" id="IPR016181">
    <property type="entry name" value="Acyl_CoA_acyltransferase"/>
</dbReference>
<proteinExistence type="predicted"/>
<protein>
    <submittedName>
        <fullName evidence="4">N-acetyltransferase</fullName>
    </submittedName>
</protein>
<reference evidence="4" key="1">
    <citation type="submission" date="2021-01" db="EMBL/GenBank/DDBJ databases">
        <title>Whole genome shotgun sequence of Actinoplanes nipponensis NBRC 14063.</title>
        <authorList>
            <person name="Komaki H."/>
            <person name="Tamura T."/>
        </authorList>
    </citation>
    <scope>NUCLEOTIDE SEQUENCE</scope>
    <source>
        <strain evidence="4">NBRC 14063</strain>
    </source>
</reference>
<dbReference type="PROSITE" id="PS51186">
    <property type="entry name" value="GNAT"/>
    <property type="match status" value="2"/>
</dbReference>
<dbReference type="PANTHER" id="PTHR43877">
    <property type="entry name" value="AMINOALKYLPHOSPHONATE N-ACETYLTRANSFERASE-RELATED-RELATED"/>
    <property type="match status" value="1"/>
</dbReference>
<accession>A0A919MNX6</accession>
<evidence type="ECO:0000313" key="4">
    <source>
        <dbReference type="EMBL" id="GIE48918.1"/>
    </source>
</evidence>
<feature type="domain" description="N-acetyltransferase" evidence="3">
    <location>
        <begin position="152"/>
        <end position="286"/>
    </location>
</feature>
<sequence length="286" mass="30140">MRITALTEAPGPSAYRLAWIAAGDDGHPVATAYLRVGTTAEAQHRAEAEVAVHPAERRRGAGTALLAEAVTAARGLGRRTLVAGPVAAGSPGEAFLRARGLRPVLALTYARLALADVSAAPAEPHPGYRLVVWEGTVPDELAATFTAARRAMDDMPMDEADVAPQTWDVDRVRAVAAAVAARGDVLCTVTAVAETDGSIVGFSELVVPGTGTADAQHYGTAVLSGHRGRGLARRMKAEAIRHIRQRHPDVPGLLTDTADSNVAMRRVNDALGYRSTHRSLLFQLDL</sequence>
<evidence type="ECO:0000256" key="1">
    <source>
        <dbReference type="ARBA" id="ARBA00022679"/>
    </source>
</evidence>
<dbReference type="Proteomes" id="UP000647172">
    <property type="component" value="Unassembled WGS sequence"/>
</dbReference>
<keyword evidence="5" id="KW-1185">Reference proteome</keyword>
<evidence type="ECO:0000313" key="5">
    <source>
        <dbReference type="Proteomes" id="UP000647172"/>
    </source>
</evidence>
<dbReference type="CDD" id="cd04301">
    <property type="entry name" value="NAT_SF"/>
    <property type="match status" value="2"/>
</dbReference>
<gene>
    <name evidence="4" type="ORF">Ani05nite_24520</name>
</gene>
<keyword evidence="1" id="KW-0808">Transferase</keyword>
<dbReference type="EMBL" id="BOMQ01000028">
    <property type="protein sequence ID" value="GIE48918.1"/>
    <property type="molecule type" value="Genomic_DNA"/>
</dbReference>
<feature type="domain" description="N-acetyltransferase" evidence="3">
    <location>
        <begin position="1"/>
        <end position="148"/>
    </location>
</feature>
<dbReference type="AlphaFoldDB" id="A0A919MNX6"/>
<dbReference type="InterPro" id="IPR050832">
    <property type="entry name" value="Bact_Acetyltransf"/>
</dbReference>
<keyword evidence="2" id="KW-0012">Acyltransferase</keyword>
<organism evidence="4 5">
    <name type="scientific">Actinoplanes nipponensis</name>
    <dbReference type="NCBI Taxonomy" id="135950"/>
    <lineage>
        <taxon>Bacteria</taxon>
        <taxon>Bacillati</taxon>
        <taxon>Actinomycetota</taxon>
        <taxon>Actinomycetes</taxon>
        <taxon>Micromonosporales</taxon>
        <taxon>Micromonosporaceae</taxon>
        <taxon>Actinoplanes</taxon>
    </lineage>
</organism>
<dbReference type="RefSeq" id="WP_203767997.1">
    <property type="nucleotide sequence ID" value="NZ_BAAAYJ010000067.1"/>
</dbReference>
<dbReference type="SUPFAM" id="SSF55729">
    <property type="entry name" value="Acyl-CoA N-acyltransferases (Nat)"/>
    <property type="match status" value="2"/>
</dbReference>
<dbReference type="PANTHER" id="PTHR43877:SF1">
    <property type="entry name" value="ACETYLTRANSFERASE"/>
    <property type="match status" value="1"/>
</dbReference>
<dbReference type="GO" id="GO:0016747">
    <property type="term" value="F:acyltransferase activity, transferring groups other than amino-acyl groups"/>
    <property type="evidence" value="ECO:0007669"/>
    <property type="project" value="InterPro"/>
</dbReference>
<evidence type="ECO:0000259" key="3">
    <source>
        <dbReference type="PROSITE" id="PS51186"/>
    </source>
</evidence>
<dbReference type="InterPro" id="IPR000182">
    <property type="entry name" value="GNAT_dom"/>
</dbReference>
<name>A0A919MNX6_9ACTN</name>